<name>N1WFC6_9LEPT</name>
<dbReference type="EMBL" id="AOHC02000015">
    <property type="protein sequence ID" value="EMY78951.1"/>
    <property type="molecule type" value="Genomic_DNA"/>
</dbReference>
<dbReference type="AlphaFoldDB" id="N1WFC6"/>
<accession>N1WFC6</accession>
<dbReference type="Proteomes" id="UP000012313">
    <property type="component" value="Unassembled WGS sequence"/>
</dbReference>
<comment type="caution">
    <text evidence="1">The sequence shown here is derived from an EMBL/GenBank/DDBJ whole genome shotgun (WGS) entry which is preliminary data.</text>
</comment>
<reference evidence="1" key="1">
    <citation type="submission" date="2013-03" db="EMBL/GenBank/DDBJ databases">
        <authorList>
            <person name="Harkins D.M."/>
            <person name="Durkin A.S."/>
            <person name="Brinkac L.M."/>
            <person name="Haft D.H."/>
            <person name="Selengut J.D."/>
            <person name="Sanka R."/>
            <person name="DePew J."/>
            <person name="Purushe J."/>
            <person name="Hartskeerl R.A."/>
            <person name="Ahmed A."/>
            <person name="van der Linden H."/>
            <person name="Goris M.G.A."/>
            <person name="Vinetz J.M."/>
            <person name="Sutton G.G."/>
            <person name="Nierman W.C."/>
            <person name="Fouts D.E."/>
        </authorList>
    </citation>
    <scope>NUCLEOTIDE SEQUENCE [LARGE SCALE GENOMIC DNA]</scope>
    <source>
        <strain evidence="1">ICFT</strain>
    </source>
</reference>
<gene>
    <name evidence="1" type="ORF">LEP1GSC060_0879</name>
</gene>
<dbReference type="RefSeq" id="WP_002996642.1">
    <property type="nucleotide sequence ID" value="NZ_AOHC02000015.1"/>
</dbReference>
<dbReference type="OrthoDB" id="346115at2"/>
<organism evidence="1 2">
    <name type="scientific">Leptospira weilii serovar Ranarum str. ICFT</name>
    <dbReference type="NCBI Taxonomy" id="1218598"/>
    <lineage>
        <taxon>Bacteria</taxon>
        <taxon>Pseudomonadati</taxon>
        <taxon>Spirochaetota</taxon>
        <taxon>Spirochaetia</taxon>
        <taxon>Leptospirales</taxon>
        <taxon>Leptospiraceae</taxon>
        <taxon>Leptospira</taxon>
    </lineage>
</organism>
<keyword evidence="2" id="KW-1185">Reference proteome</keyword>
<sequence>MEVEEKLKHIEISFRNYIFILDFLIRETRAELSENAAKREIWLEHHRNWKQSRKVFENVSLQSHENF</sequence>
<proteinExistence type="predicted"/>
<evidence type="ECO:0000313" key="1">
    <source>
        <dbReference type="EMBL" id="EMY78951.1"/>
    </source>
</evidence>
<protein>
    <submittedName>
        <fullName evidence="1">Uncharacterized protein</fullName>
    </submittedName>
</protein>
<evidence type="ECO:0000313" key="2">
    <source>
        <dbReference type="Proteomes" id="UP000012313"/>
    </source>
</evidence>